<keyword evidence="6" id="KW-1015">Disulfide bond</keyword>
<dbReference type="Pfam" id="PF08246">
    <property type="entry name" value="Inhibitor_I29"/>
    <property type="match status" value="1"/>
</dbReference>
<dbReference type="OrthoDB" id="387093at2759"/>
<dbReference type="InterPro" id="IPR013201">
    <property type="entry name" value="Prot_inhib_I29"/>
</dbReference>
<evidence type="ECO:0000259" key="9">
    <source>
        <dbReference type="SMART" id="SM00848"/>
    </source>
</evidence>
<evidence type="ECO:0000256" key="3">
    <source>
        <dbReference type="ARBA" id="ARBA00022801"/>
    </source>
</evidence>
<evidence type="ECO:0000313" key="11">
    <source>
        <dbReference type="Proteomes" id="UP000308267"/>
    </source>
</evidence>
<reference evidence="10 11" key="1">
    <citation type="journal article" date="2019" name="BMC Genomics">
        <title>New insights from Opisthorchis felineus genome: update on genomics of the epidemiologically important liver flukes.</title>
        <authorList>
            <person name="Ershov N.I."/>
            <person name="Mordvinov V.A."/>
            <person name="Prokhortchouk E.B."/>
            <person name="Pakharukova M.Y."/>
            <person name="Gunbin K.V."/>
            <person name="Ustyantsev K."/>
            <person name="Genaev M.A."/>
            <person name="Blinov A.G."/>
            <person name="Mazur A."/>
            <person name="Boulygina E."/>
            <person name="Tsygankova S."/>
            <person name="Khrameeva E."/>
            <person name="Chekanov N."/>
            <person name="Fan G."/>
            <person name="Xiao A."/>
            <person name="Zhang H."/>
            <person name="Xu X."/>
            <person name="Yang H."/>
            <person name="Solovyev V."/>
            <person name="Lee S.M."/>
            <person name="Liu X."/>
            <person name="Afonnikov D.A."/>
            <person name="Skryabin K.G."/>
        </authorList>
    </citation>
    <scope>NUCLEOTIDE SEQUENCE [LARGE SCALE GENOMIC DNA]</scope>
    <source>
        <strain evidence="10">AK-0245</strain>
        <tissue evidence="10">Whole organism</tissue>
    </source>
</reference>
<comment type="caution">
    <text evidence="10">The sequence shown here is derived from an EMBL/GenBank/DDBJ whole genome shotgun (WGS) entry which is preliminary data.</text>
</comment>
<dbReference type="AlphaFoldDB" id="A0A4S2LW66"/>
<dbReference type="PANTHER" id="PTHR12411">
    <property type="entry name" value="CYSTEINE PROTEASE FAMILY C1-RELATED"/>
    <property type="match status" value="1"/>
</dbReference>
<evidence type="ECO:0000256" key="4">
    <source>
        <dbReference type="ARBA" id="ARBA00022807"/>
    </source>
</evidence>
<comment type="similarity">
    <text evidence="1">Belongs to the peptidase C1 family.</text>
</comment>
<dbReference type="SMART" id="SM00848">
    <property type="entry name" value="Inhibitor_I29"/>
    <property type="match status" value="1"/>
</dbReference>
<feature type="signal peptide" evidence="7">
    <location>
        <begin position="1"/>
        <end position="21"/>
    </location>
</feature>
<evidence type="ECO:0000256" key="2">
    <source>
        <dbReference type="ARBA" id="ARBA00022670"/>
    </source>
</evidence>
<dbReference type="InterPro" id="IPR000668">
    <property type="entry name" value="Peptidase_C1A_C"/>
</dbReference>
<keyword evidence="2" id="KW-0645">Protease</keyword>
<dbReference type="InterPro" id="IPR000169">
    <property type="entry name" value="Pept_cys_AS"/>
</dbReference>
<organism evidence="10 11">
    <name type="scientific">Opisthorchis felineus</name>
    <dbReference type="NCBI Taxonomy" id="147828"/>
    <lineage>
        <taxon>Eukaryota</taxon>
        <taxon>Metazoa</taxon>
        <taxon>Spiralia</taxon>
        <taxon>Lophotrochozoa</taxon>
        <taxon>Platyhelminthes</taxon>
        <taxon>Trematoda</taxon>
        <taxon>Digenea</taxon>
        <taxon>Opisthorchiida</taxon>
        <taxon>Opisthorchiata</taxon>
        <taxon>Opisthorchiidae</taxon>
        <taxon>Opisthorchis</taxon>
    </lineage>
</organism>
<dbReference type="Pfam" id="PF00112">
    <property type="entry name" value="Peptidase_C1"/>
    <property type="match status" value="1"/>
</dbReference>
<feature type="domain" description="Peptidase C1A papain C-terminal" evidence="8">
    <location>
        <begin position="115"/>
        <end position="326"/>
    </location>
</feature>
<dbReference type="PRINTS" id="PR00705">
    <property type="entry name" value="PAPAIN"/>
</dbReference>
<proteinExistence type="inferred from homology"/>
<sequence>MQRVCLFYLLTYTLLYTGAYSLDPTELRQLYEEFKRNYSKSYEVDDDIKRFNIFEDNLKQAEFYQTLERGTALYGVTQFSDLTDDEFQEAFLGLRRDEQYSTPQSYVEKKHSVSIPENYDWRLYGAVGPVLDQGHCGSCWAFSVIGNVEGQWFRKTGQLVSLSKQQLVDCDRSSRGCNGGYPPATYDSIRRIGGLEIELDYRYTGRDGVCHQNPRKFVAYVNSSVALTNDENTIAEWLSYHGPISMALNARLLQFYVSGIMHPPPAYCPVKDISHAVLSVGFGTKDNVPFWIVKNSWGTLWGEEGYFRIYRGDGTCGINLMATSAIIY</sequence>
<dbReference type="PROSITE" id="PS00640">
    <property type="entry name" value="THIOL_PROTEASE_ASN"/>
    <property type="match status" value="1"/>
</dbReference>
<dbReference type="GO" id="GO:0008234">
    <property type="term" value="F:cysteine-type peptidase activity"/>
    <property type="evidence" value="ECO:0007669"/>
    <property type="project" value="UniProtKB-KW"/>
</dbReference>
<feature type="domain" description="Cathepsin propeptide inhibitor" evidence="9">
    <location>
        <begin position="31"/>
        <end position="87"/>
    </location>
</feature>
<dbReference type="InterPro" id="IPR038765">
    <property type="entry name" value="Papain-like_cys_pep_sf"/>
</dbReference>
<dbReference type="InterPro" id="IPR025661">
    <property type="entry name" value="Pept_asp_AS"/>
</dbReference>
<dbReference type="PROSITE" id="PS00139">
    <property type="entry name" value="THIOL_PROTEASE_CYS"/>
    <property type="match status" value="1"/>
</dbReference>
<dbReference type="SMART" id="SM00645">
    <property type="entry name" value="Pept_C1"/>
    <property type="match status" value="1"/>
</dbReference>
<name>A0A4S2LW66_OPIFE</name>
<evidence type="ECO:0000313" key="10">
    <source>
        <dbReference type="EMBL" id="TGZ68100.1"/>
    </source>
</evidence>
<gene>
    <name evidence="10" type="ORF">CRM22_004441</name>
</gene>
<accession>A0A4S2LW66</accession>
<keyword evidence="7" id="KW-0732">Signal</keyword>
<dbReference type="Proteomes" id="UP000308267">
    <property type="component" value="Unassembled WGS sequence"/>
</dbReference>
<dbReference type="GO" id="GO:0006508">
    <property type="term" value="P:proteolysis"/>
    <property type="evidence" value="ECO:0007669"/>
    <property type="project" value="UniProtKB-KW"/>
</dbReference>
<evidence type="ECO:0000256" key="5">
    <source>
        <dbReference type="ARBA" id="ARBA00023145"/>
    </source>
</evidence>
<keyword evidence="4" id="KW-0788">Thiol protease</keyword>
<evidence type="ECO:0000256" key="1">
    <source>
        <dbReference type="ARBA" id="ARBA00008455"/>
    </source>
</evidence>
<dbReference type="FunFam" id="3.90.70.10:FF:000332">
    <property type="entry name" value="Cathepsin L1"/>
    <property type="match status" value="1"/>
</dbReference>
<dbReference type="SUPFAM" id="SSF54001">
    <property type="entry name" value="Cysteine proteinases"/>
    <property type="match status" value="1"/>
</dbReference>
<keyword evidence="11" id="KW-1185">Reference proteome</keyword>
<dbReference type="CDD" id="cd02248">
    <property type="entry name" value="Peptidase_C1A"/>
    <property type="match status" value="1"/>
</dbReference>
<evidence type="ECO:0000256" key="6">
    <source>
        <dbReference type="ARBA" id="ARBA00023157"/>
    </source>
</evidence>
<dbReference type="InterPro" id="IPR013128">
    <property type="entry name" value="Peptidase_C1A"/>
</dbReference>
<protein>
    <submittedName>
        <fullName evidence="10">Uncharacterized protein</fullName>
    </submittedName>
</protein>
<dbReference type="Gene3D" id="3.90.70.10">
    <property type="entry name" value="Cysteine proteinases"/>
    <property type="match status" value="1"/>
</dbReference>
<keyword evidence="5" id="KW-0865">Zymogen</keyword>
<dbReference type="InterPro" id="IPR039417">
    <property type="entry name" value="Peptidase_C1A_papain-like"/>
</dbReference>
<dbReference type="EMBL" id="SJOL01006383">
    <property type="protein sequence ID" value="TGZ68100.1"/>
    <property type="molecule type" value="Genomic_DNA"/>
</dbReference>
<keyword evidence="3" id="KW-0378">Hydrolase</keyword>
<evidence type="ECO:0000259" key="8">
    <source>
        <dbReference type="SMART" id="SM00645"/>
    </source>
</evidence>
<dbReference type="STRING" id="147828.A0A4S2LW66"/>
<feature type="chain" id="PRO_5020444761" evidence="7">
    <location>
        <begin position="22"/>
        <end position="328"/>
    </location>
</feature>
<evidence type="ECO:0000256" key="7">
    <source>
        <dbReference type="SAM" id="SignalP"/>
    </source>
</evidence>